<keyword evidence="2" id="KW-0812">Transmembrane</keyword>
<feature type="transmembrane region" description="Helical" evidence="2">
    <location>
        <begin position="38"/>
        <end position="61"/>
    </location>
</feature>
<dbReference type="GO" id="GO:0016020">
    <property type="term" value="C:membrane"/>
    <property type="evidence" value="ECO:0007669"/>
    <property type="project" value="InterPro"/>
</dbReference>
<evidence type="ECO:0000256" key="2">
    <source>
        <dbReference type="SAM" id="Phobius"/>
    </source>
</evidence>
<evidence type="ECO:0000259" key="3">
    <source>
        <dbReference type="Pfam" id="PF00892"/>
    </source>
</evidence>
<comment type="similarity">
    <text evidence="1">Belongs to the EamA transporter family.</text>
</comment>
<dbReference type="PANTHER" id="PTHR22911">
    <property type="entry name" value="ACYL-MALONYL CONDENSING ENZYME-RELATED"/>
    <property type="match status" value="1"/>
</dbReference>
<organism evidence="4 5">
    <name type="scientific">Candidatus Desulfolinea nitratireducens</name>
    <dbReference type="NCBI Taxonomy" id="2841698"/>
    <lineage>
        <taxon>Bacteria</taxon>
        <taxon>Bacillati</taxon>
        <taxon>Chloroflexota</taxon>
        <taxon>Anaerolineae</taxon>
        <taxon>Anaerolineales</taxon>
        <taxon>Anaerolineales incertae sedis</taxon>
        <taxon>Candidatus Desulfolinea</taxon>
    </lineage>
</organism>
<keyword evidence="2" id="KW-1133">Transmembrane helix</keyword>
<name>A0A8J6TED3_9CHLR</name>
<feature type="domain" description="EamA" evidence="3">
    <location>
        <begin position="15"/>
        <end position="143"/>
    </location>
</feature>
<dbReference type="InterPro" id="IPR037185">
    <property type="entry name" value="EmrE-like"/>
</dbReference>
<feature type="transmembrane region" description="Helical" evidence="2">
    <location>
        <begin position="287"/>
        <end position="304"/>
    </location>
</feature>
<dbReference type="Gene3D" id="1.10.3730.20">
    <property type="match status" value="1"/>
</dbReference>
<evidence type="ECO:0000313" key="4">
    <source>
        <dbReference type="EMBL" id="MBC8334408.1"/>
    </source>
</evidence>
<dbReference type="InterPro" id="IPR000620">
    <property type="entry name" value="EamA_dom"/>
</dbReference>
<feature type="domain" description="EamA" evidence="3">
    <location>
        <begin position="170"/>
        <end position="304"/>
    </location>
</feature>
<sequence length="309" mass="33316">MSDSKPSTLRLLSAISIAILAVSTSSVFIRYAQEEAPSLVIAASRLLLASIFLAPPALIRHRDELRRLNRKELLLGLLSGIFLAVHFATWITSLEYTTITNSVVLVSTSPLWVALIAPIFLKEKLTKTVIIGMLLTLFGGTLIAFSDNCAWDGGFHCAPLSGFGQAEASYGNFLALAGAWAIAGYLLIGRRLRANMSLIPYIFLVYGMAAMVMLVILIISGQSLLGYSPTTYLWLLLIAVFPQLIGHSTYNWALRYLPVALVAVTTLGEPIGSSILAFVILKEIPTSLQIIGGLLILAGIYVTSKKSSG</sequence>
<reference evidence="4 5" key="1">
    <citation type="submission" date="2020-08" db="EMBL/GenBank/DDBJ databases">
        <title>Bridging the membrane lipid divide: bacteria of the FCB group superphylum have the potential to synthesize archaeal ether lipids.</title>
        <authorList>
            <person name="Villanueva L."/>
            <person name="Von Meijenfeldt F.A.B."/>
            <person name="Westbye A.B."/>
            <person name="Yadav S."/>
            <person name="Hopmans E.C."/>
            <person name="Dutilh B.E."/>
            <person name="Sinninghe Damste J.S."/>
        </authorList>
    </citation>
    <scope>NUCLEOTIDE SEQUENCE [LARGE SCALE GENOMIC DNA]</scope>
    <source>
        <strain evidence="4">NIOZ-UU36</strain>
    </source>
</reference>
<dbReference type="EMBL" id="JACNJN010000064">
    <property type="protein sequence ID" value="MBC8334408.1"/>
    <property type="molecule type" value="Genomic_DNA"/>
</dbReference>
<evidence type="ECO:0000256" key="1">
    <source>
        <dbReference type="ARBA" id="ARBA00007362"/>
    </source>
</evidence>
<dbReference type="PANTHER" id="PTHR22911:SF76">
    <property type="entry name" value="EAMA DOMAIN-CONTAINING PROTEIN"/>
    <property type="match status" value="1"/>
</dbReference>
<feature type="transmembrane region" description="Helical" evidence="2">
    <location>
        <begin position="73"/>
        <end position="93"/>
    </location>
</feature>
<dbReference type="Proteomes" id="UP000614469">
    <property type="component" value="Unassembled WGS sequence"/>
</dbReference>
<feature type="transmembrane region" description="Helical" evidence="2">
    <location>
        <begin position="232"/>
        <end position="252"/>
    </location>
</feature>
<accession>A0A8J6TED3</accession>
<feature type="transmembrane region" description="Helical" evidence="2">
    <location>
        <begin position="12"/>
        <end position="32"/>
    </location>
</feature>
<keyword evidence="2" id="KW-0472">Membrane</keyword>
<feature type="transmembrane region" description="Helical" evidence="2">
    <location>
        <begin position="99"/>
        <end position="121"/>
    </location>
</feature>
<dbReference type="Pfam" id="PF00892">
    <property type="entry name" value="EamA"/>
    <property type="match status" value="2"/>
</dbReference>
<comment type="caution">
    <text evidence="4">The sequence shown here is derived from an EMBL/GenBank/DDBJ whole genome shotgun (WGS) entry which is preliminary data.</text>
</comment>
<dbReference type="SUPFAM" id="SSF103481">
    <property type="entry name" value="Multidrug resistance efflux transporter EmrE"/>
    <property type="match status" value="2"/>
</dbReference>
<protein>
    <submittedName>
        <fullName evidence="4">DMT family transporter</fullName>
    </submittedName>
</protein>
<gene>
    <name evidence="4" type="ORF">H8E29_04010</name>
</gene>
<feature type="transmembrane region" description="Helical" evidence="2">
    <location>
        <begin position="128"/>
        <end position="146"/>
    </location>
</feature>
<feature type="transmembrane region" description="Helical" evidence="2">
    <location>
        <begin position="200"/>
        <end position="220"/>
    </location>
</feature>
<proteinExistence type="inferred from homology"/>
<feature type="transmembrane region" description="Helical" evidence="2">
    <location>
        <begin position="259"/>
        <end position="281"/>
    </location>
</feature>
<dbReference type="AlphaFoldDB" id="A0A8J6TED3"/>
<feature type="transmembrane region" description="Helical" evidence="2">
    <location>
        <begin position="170"/>
        <end position="188"/>
    </location>
</feature>
<evidence type="ECO:0000313" key="5">
    <source>
        <dbReference type="Proteomes" id="UP000614469"/>
    </source>
</evidence>